<dbReference type="EnsemblPlants" id="AET7Gv21333000.14">
    <property type="protein sequence ID" value="AET7Gv21333000.14"/>
    <property type="gene ID" value="AET7Gv21333000"/>
</dbReference>
<keyword evidence="2" id="KW-1185">Reference proteome</keyword>
<reference evidence="2" key="2">
    <citation type="journal article" date="2017" name="Nat. Plants">
        <title>The Aegilops tauschii genome reveals multiple impacts of transposons.</title>
        <authorList>
            <person name="Zhao G."/>
            <person name="Zou C."/>
            <person name="Li K."/>
            <person name="Wang K."/>
            <person name="Li T."/>
            <person name="Gao L."/>
            <person name="Zhang X."/>
            <person name="Wang H."/>
            <person name="Yang Z."/>
            <person name="Liu X."/>
            <person name="Jiang W."/>
            <person name="Mao L."/>
            <person name="Kong X."/>
            <person name="Jiao Y."/>
            <person name="Jia J."/>
        </authorList>
    </citation>
    <scope>NUCLEOTIDE SEQUENCE [LARGE SCALE GENOMIC DNA]</scope>
    <source>
        <strain evidence="2">cv. AL8/78</strain>
    </source>
</reference>
<reference evidence="1" key="4">
    <citation type="submission" date="2019-03" db="UniProtKB">
        <authorList>
            <consortium name="EnsemblPlants"/>
        </authorList>
    </citation>
    <scope>IDENTIFICATION</scope>
</reference>
<dbReference type="Proteomes" id="UP000015105">
    <property type="component" value="Chromosome 7D"/>
</dbReference>
<reference evidence="1" key="3">
    <citation type="journal article" date="2017" name="Nature">
        <title>Genome sequence of the progenitor of the wheat D genome Aegilops tauschii.</title>
        <authorList>
            <person name="Luo M.C."/>
            <person name="Gu Y.Q."/>
            <person name="Puiu D."/>
            <person name="Wang H."/>
            <person name="Twardziok S.O."/>
            <person name="Deal K.R."/>
            <person name="Huo N."/>
            <person name="Zhu T."/>
            <person name="Wang L."/>
            <person name="Wang Y."/>
            <person name="McGuire P.E."/>
            <person name="Liu S."/>
            <person name="Long H."/>
            <person name="Ramasamy R.K."/>
            <person name="Rodriguez J.C."/>
            <person name="Van S.L."/>
            <person name="Yuan L."/>
            <person name="Wang Z."/>
            <person name="Xia Z."/>
            <person name="Xiao L."/>
            <person name="Anderson O.D."/>
            <person name="Ouyang S."/>
            <person name="Liang Y."/>
            <person name="Zimin A.V."/>
            <person name="Pertea G."/>
            <person name="Qi P."/>
            <person name="Bennetzen J.L."/>
            <person name="Dai X."/>
            <person name="Dawson M.W."/>
            <person name="Muller H.G."/>
            <person name="Kugler K."/>
            <person name="Rivarola-Duarte L."/>
            <person name="Spannagl M."/>
            <person name="Mayer K.F.X."/>
            <person name="Lu F.H."/>
            <person name="Bevan M.W."/>
            <person name="Leroy P."/>
            <person name="Li P."/>
            <person name="You F.M."/>
            <person name="Sun Q."/>
            <person name="Liu Z."/>
            <person name="Lyons E."/>
            <person name="Wicker T."/>
            <person name="Salzberg S.L."/>
            <person name="Devos K.M."/>
            <person name="Dvorak J."/>
        </authorList>
    </citation>
    <scope>NUCLEOTIDE SEQUENCE [LARGE SCALE GENOMIC DNA]</scope>
    <source>
        <strain evidence="1">cv. AL8/78</strain>
    </source>
</reference>
<reference evidence="2" key="1">
    <citation type="journal article" date="2014" name="Science">
        <title>Ancient hybridizations among the ancestral genomes of bread wheat.</title>
        <authorList>
            <consortium name="International Wheat Genome Sequencing Consortium,"/>
            <person name="Marcussen T."/>
            <person name="Sandve S.R."/>
            <person name="Heier L."/>
            <person name="Spannagl M."/>
            <person name="Pfeifer M."/>
            <person name="Jakobsen K.S."/>
            <person name="Wulff B.B."/>
            <person name="Steuernagel B."/>
            <person name="Mayer K.F."/>
            <person name="Olsen O.A."/>
        </authorList>
    </citation>
    <scope>NUCLEOTIDE SEQUENCE [LARGE SCALE GENOMIC DNA]</scope>
    <source>
        <strain evidence="2">cv. AL8/78</strain>
    </source>
</reference>
<evidence type="ECO:0000313" key="1">
    <source>
        <dbReference type="EnsemblPlants" id="AET7Gv21333000.14"/>
    </source>
</evidence>
<sequence>MGRQCCFLSSIFQPQHTRSPSLLSSEDYTSTRSTTFAPSCRILLSVSLICKIDQSKIQLQISFTTHKGSLIFFISNITSLRHFHTSPNNAETPTRTIPLSDLVKVRTHLPKQSPK</sequence>
<organism evidence="1 2">
    <name type="scientific">Aegilops tauschii subsp. strangulata</name>
    <name type="common">Goatgrass</name>
    <dbReference type="NCBI Taxonomy" id="200361"/>
    <lineage>
        <taxon>Eukaryota</taxon>
        <taxon>Viridiplantae</taxon>
        <taxon>Streptophyta</taxon>
        <taxon>Embryophyta</taxon>
        <taxon>Tracheophyta</taxon>
        <taxon>Spermatophyta</taxon>
        <taxon>Magnoliopsida</taxon>
        <taxon>Liliopsida</taxon>
        <taxon>Poales</taxon>
        <taxon>Poaceae</taxon>
        <taxon>BOP clade</taxon>
        <taxon>Pooideae</taxon>
        <taxon>Triticodae</taxon>
        <taxon>Triticeae</taxon>
        <taxon>Triticinae</taxon>
        <taxon>Aegilops</taxon>
    </lineage>
</organism>
<dbReference type="AlphaFoldDB" id="A0A453TBT5"/>
<dbReference type="Gramene" id="AET7Gv21333000.14">
    <property type="protein sequence ID" value="AET7Gv21333000.14"/>
    <property type="gene ID" value="AET7Gv21333000"/>
</dbReference>
<proteinExistence type="predicted"/>
<name>A0A453TBT5_AEGTS</name>
<protein>
    <submittedName>
        <fullName evidence="1">Uncharacterized protein</fullName>
    </submittedName>
</protein>
<accession>A0A453TBT5</accession>
<reference evidence="1" key="5">
    <citation type="journal article" date="2021" name="G3 (Bethesda)">
        <title>Aegilops tauschii genome assembly Aet v5.0 features greater sequence contiguity and improved annotation.</title>
        <authorList>
            <person name="Wang L."/>
            <person name="Zhu T."/>
            <person name="Rodriguez J.C."/>
            <person name="Deal K.R."/>
            <person name="Dubcovsky J."/>
            <person name="McGuire P.E."/>
            <person name="Lux T."/>
            <person name="Spannagl M."/>
            <person name="Mayer K.F.X."/>
            <person name="Baldrich P."/>
            <person name="Meyers B.C."/>
            <person name="Huo N."/>
            <person name="Gu Y.Q."/>
            <person name="Zhou H."/>
            <person name="Devos K.M."/>
            <person name="Bennetzen J.L."/>
            <person name="Unver T."/>
            <person name="Budak H."/>
            <person name="Gulick P.J."/>
            <person name="Galiba G."/>
            <person name="Kalapos B."/>
            <person name="Nelson D.R."/>
            <person name="Li P."/>
            <person name="You F.M."/>
            <person name="Luo M.C."/>
            <person name="Dvorak J."/>
        </authorList>
    </citation>
    <scope>NUCLEOTIDE SEQUENCE [LARGE SCALE GENOMIC DNA]</scope>
    <source>
        <strain evidence="1">cv. AL8/78</strain>
    </source>
</reference>
<evidence type="ECO:0000313" key="2">
    <source>
        <dbReference type="Proteomes" id="UP000015105"/>
    </source>
</evidence>